<keyword evidence="1" id="KW-0694">RNA-binding</keyword>
<dbReference type="Gene3D" id="3.40.50.150">
    <property type="entry name" value="Vaccinia Virus protein VP39"/>
    <property type="match status" value="1"/>
</dbReference>
<evidence type="ECO:0000313" key="2">
    <source>
        <dbReference type="EMBL" id="KKL12166.1"/>
    </source>
</evidence>
<name>A0A0F9D2Y9_9ZZZZ</name>
<accession>A0A0F9D2Y9</accession>
<dbReference type="PANTHER" id="PTHR32319">
    <property type="entry name" value="BACTERIAL HEMOLYSIN-LIKE PROTEIN"/>
    <property type="match status" value="1"/>
</dbReference>
<dbReference type="GO" id="GO:0008168">
    <property type="term" value="F:methyltransferase activity"/>
    <property type="evidence" value="ECO:0007669"/>
    <property type="project" value="InterPro"/>
</dbReference>
<dbReference type="InterPro" id="IPR047048">
    <property type="entry name" value="TlyA"/>
</dbReference>
<dbReference type="GO" id="GO:0003723">
    <property type="term" value="F:RNA binding"/>
    <property type="evidence" value="ECO:0007669"/>
    <property type="project" value="UniProtKB-KW"/>
</dbReference>
<evidence type="ECO:0008006" key="3">
    <source>
        <dbReference type="Google" id="ProtNLM"/>
    </source>
</evidence>
<protein>
    <recommendedName>
        <fullName evidence="3">TlyA family rRNA (Cytidine-2'-O)-methyltransferase</fullName>
    </recommendedName>
</protein>
<dbReference type="AlphaFoldDB" id="A0A0F9D2Y9"/>
<dbReference type="InterPro" id="IPR029063">
    <property type="entry name" value="SAM-dependent_MTases_sf"/>
</dbReference>
<evidence type="ECO:0000256" key="1">
    <source>
        <dbReference type="ARBA" id="ARBA00022884"/>
    </source>
</evidence>
<gene>
    <name evidence="2" type="ORF">LCGC14_2538500</name>
</gene>
<proteinExistence type="predicted"/>
<dbReference type="EMBL" id="LAZR01041369">
    <property type="protein sequence ID" value="KKL12166.1"/>
    <property type="molecule type" value="Genomic_DNA"/>
</dbReference>
<sequence>GVVRDPGVHREVILKVIDKAKEIGLKTKGLIPSPLKGPAGNIEYFIHLVREGKEIEHIPGRIREVVSQAHGG</sequence>
<reference evidence="2" key="1">
    <citation type="journal article" date="2015" name="Nature">
        <title>Complex archaea that bridge the gap between prokaryotes and eukaryotes.</title>
        <authorList>
            <person name="Spang A."/>
            <person name="Saw J.H."/>
            <person name="Jorgensen S.L."/>
            <person name="Zaremba-Niedzwiedzka K."/>
            <person name="Martijn J."/>
            <person name="Lind A.E."/>
            <person name="van Eijk R."/>
            <person name="Schleper C."/>
            <person name="Guy L."/>
            <person name="Ettema T.J."/>
        </authorList>
    </citation>
    <scope>NUCLEOTIDE SEQUENCE</scope>
</reference>
<comment type="caution">
    <text evidence="2">The sequence shown here is derived from an EMBL/GenBank/DDBJ whole genome shotgun (WGS) entry which is preliminary data.</text>
</comment>
<organism evidence="2">
    <name type="scientific">marine sediment metagenome</name>
    <dbReference type="NCBI Taxonomy" id="412755"/>
    <lineage>
        <taxon>unclassified sequences</taxon>
        <taxon>metagenomes</taxon>
        <taxon>ecological metagenomes</taxon>
    </lineage>
</organism>
<feature type="non-terminal residue" evidence="2">
    <location>
        <position position="1"/>
    </location>
</feature>
<dbReference type="PANTHER" id="PTHR32319:SF0">
    <property type="entry name" value="BACTERIAL HEMOLYSIN-LIKE PROTEIN"/>
    <property type="match status" value="1"/>
</dbReference>